<dbReference type="AlphaFoldDB" id="F8B328"/>
<dbReference type="GO" id="GO:0051607">
    <property type="term" value="P:defense response to virus"/>
    <property type="evidence" value="ECO:0007669"/>
    <property type="project" value="UniProtKB-KW"/>
</dbReference>
<accession>F8B328</accession>
<keyword evidence="1" id="KW-0479">Metal-binding</keyword>
<gene>
    <name evidence="5" type="ordered locus">FsymDg_2573</name>
</gene>
<proteinExistence type="predicted"/>
<keyword evidence="2" id="KW-0378">Hydrolase</keyword>
<evidence type="ECO:0000313" key="5">
    <source>
        <dbReference type="EMBL" id="AEH09936.1"/>
    </source>
</evidence>
<feature type="domain" description="HD Cas3-type" evidence="4">
    <location>
        <begin position="16"/>
        <end position="72"/>
    </location>
</feature>
<name>F8B328_9ACTN</name>
<keyword evidence="6" id="KW-1185">Reference proteome</keyword>
<evidence type="ECO:0000256" key="1">
    <source>
        <dbReference type="ARBA" id="ARBA00022723"/>
    </source>
</evidence>
<evidence type="ECO:0000313" key="6">
    <source>
        <dbReference type="Proteomes" id="UP000001549"/>
    </source>
</evidence>
<dbReference type="HOGENOM" id="CLU_2716565_0_0_11"/>
<dbReference type="Pfam" id="PF18019">
    <property type="entry name" value="Cas3_HD"/>
    <property type="match status" value="1"/>
</dbReference>
<evidence type="ECO:0000256" key="2">
    <source>
        <dbReference type="ARBA" id="ARBA00022801"/>
    </source>
</evidence>
<protein>
    <submittedName>
        <fullName evidence="5">CRISPR-associated helicase Cas3 family protein protein</fullName>
    </submittedName>
</protein>
<keyword evidence="3" id="KW-0051">Antiviral defense</keyword>
<dbReference type="EMBL" id="CP002801">
    <property type="protein sequence ID" value="AEH09936.1"/>
    <property type="molecule type" value="Genomic_DNA"/>
</dbReference>
<dbReference type="GO" id="GO:0046872">
    <property type="term" value="F:metal ion binding"/>
    <property type="evidence" value="ECO:0007669"/>
    <property type="project" value="UniProtKB-KW"/>
</dbReference>
<organism evidence="5 6">
    <name type="scientific">Candidatus Protofrankia datiscae</name>
    <dbReference type="NCBI Taxonomy" id="2716812"/>
    <lineage>
        <taxon>Bacteria</taxon>
        <taxon>Bacillati</taxon>
        <taxon>Actinomycetota</taxon>
        <taxon>Actinomycetes</taxon>
        <taxon>Frankiales</taxon>
        <taxon>Frankiaceae</taxon>
        <taxon>Protofrankia</taxon>
    </lineage>
</organism>
<dbReference type="GO" id="GO:0016787">
    <property type="term" value="F:hydrolase activity"/>
    <property type="evidence" value="ECO:0007669"/>
    <property type="project" value="UniProtKB-KW"/>
</dbReference>
<sequence length="72" mass="7779">MDGSIDDQISVDLNLWGKSKGLPGPYPLICHLMDSGAAATVLWRDYVPESLRSAVARGMETDISTVGRLIAF</sequence>
<dbReference type="InterPro" id="IPR006483">
    <property type="entry name" value="CRISPR-assoc_Cas3_HD"/>
</dbReference>
<dbReference type="InterPro" id="IPR038257">
    <property type="entry name" value="CRISPR-assoc_Cas3_HD_sf"/>
</dbReference>
<evidence type="ECO:0000256" key="3">
    <source>
        <dbReference type="ARBA" id="ARBA00023118"/>
    </source>
</evidence>
<dbReference type="Proteomes" id="UP000001549">
    <property type="component" value="Chromosome"/>
</dbReference>
<dbReference type="Gene3D" id="1.10.3210.30">
    <property type="match status" value="1"/>
</dbReference>
<dbReference type="STRING" id="656024.FsymDg_2573"/>
<dbReference type="eggNOG" id="COG1203">
    <property type="taxonomic scope" value="Bacteria"/>
</dbReference>
<reference evidence="5 6" key="1">
    <citation type="submission" date="2011-05" db="EMBL/GenBank/DDBJ databases">
        <title>Complete sequence of chromosome of Frankia symbiont of Datisca glomerata.</title>
        <authorList>
            <consortium name="US DOE Joint Genome Institute"/>
            <person name="Lucas S."/>
            <person name="Han J."/>
            <person name="Lapidus A."/>
            <person name="Cheng J.-F."/>
            <person name="Goodwin L."/>
            <person name="Pitluck S."/>
            <person name="Peters L."/>
            <person name="Mikhailova N."/>
            <person name="Chertkov O."/>
            <person name="Teshima H."/>
            <person name="Han C."/>
            <person name="Tapia R."/>
            <person name="Land M."/>
            <person name="Hauser L."/>
            <person name="Kyrpides N."/>
            <person name="Ivanova N."/>
            <person name="Pagani I."/>
            <person name="Berry A."/>
            <person name="Pawlowski K."/>
            <person name="Persson T."/>
            <person name="Vanden Heuvel B."/>
            <person name="Benson D."/>
            <person name="Woyke T."/>
        </authorList>
    </citation>
    <scope>NUCLEOTIDE SEQUENCE [LARGE SCALE GENOMIC DNA]</scope>
    <source>
        <strain evidence="6">4085684</strain>
    </source>
</reference>
<dbReference type="KEGG" id="fsy:FsymDg_2573"/>
<evidence type="ECO:0000259" key="4">
    <source>
        <dbReference type="Pfam" id="PF18019"/>
    </source>
</evidence>